<dbReference type="eggNOG" id="ENOG503484G">
    <property type="taxonomic scope" value="Bacteria"/>
</dbReference>
<dbReference type="AlphaFoldDB" id="A0A081PHU6"/>
<proteinExistence type="predicted"/>
<evidence type="ECO:0000313" key="2">
    <source>
        <dbReference type="Proteomes" id="UP000028007"/>
    </source>
</evidence>
<protein>
    <submittedName>
        <fullName evidence="1">Uncharacterized protein</fullName>
    </submittedName>
</protein>
<comment type="caution">
    <text evidence="1">The sequence shown here is derived from an EMBL/GenBank/DDBJ whole genome shotgun (WGS) entry which is preliminary data.</text>
</comment>
<reference evidence="1 2" key="1">
    <citation type="journal article" date="1992" name="Int. J. Syst. Bacteriol.">
        <title>Sphingobacterium antarcticus sp. nov. a Psychrotrophic Bacterium from the Soils of Schirmacher Oasis, Antarctica.</title>
        <authorList>
            <person name="Shivaji S."/>
            <person name="Ray M.K."/>
            <person name="Rao N.S."/>
            <person name="Saiserr L."/>
            <person name="Jagannadham M.V."/>
            <person name="Kumar G.S."/>
            <person name="Reddy G."/>
            <person name="Bhargava P.M."/>
        </authorList>
    </citation>
    <scope>NUCLEOTIDE SEQUENCE [LARGE SCALE GENOMIC DNA]</scope>
    <source>
        <strain evidence="1 2">4BY</strain>
    </source>
</reference>
<evidence type="ECO:0000313" key="1">
    <source>
        <dbReference type="EMBL" id="KEQ30269.1"/>
    </source>
</evidence>
<sequence length="132" mass="15144">MRVLVFFVSLFFLLLGGGYDLYANTQPHSSNGLPGHTHSKSHHVKFKSADQDSSIIENSEVDLEDESLHGDDVKDAADSYKFLSGKYSLLNKWYVTLYKQFISNEYEEPFKALQQSYIQSSPLYITQRVLRI</sequence>
<organism evidence="1 2">
    <name type="scientific">Pedobacter antarcticus 4BY</name>
    <dbReference type="NCBI Taxonomy" id="1358423"/>
    <lineage>
        <taxon>Bacteria</taxon>
        <taxon>Pseudomonadati</taxon>
        <taxon>Bacteroidota</taxon>
        <taxon>Sphingobacteriia</taxon>
        <taxon>Sphingobacteriales</taxon>
        <taxon>Sphingobacteriaceae</taxon>
        <taxon>Pedobacter</taxon>
    </lineage>
</organism>
<dbReference type="RefSeq" id="WP_037440046.1">
    <property type="nucleotide sequence ID" value="NZ_JNFF01000046.1"/>
</dbReference>
<keyword evidence="2" id="KW-1185">Reference proteome</keyword>
<gene>
    <name evidence="1" type="ORF">N180_09965</name>
</gene>
<dbReference type="Proteomes" id="UP000028007">
    <property type="component" value="Unassembled WGS sequence"/>
</dbReference>
<dbReference type="OrthoDB" id="1367991at2"/>
<dbReference type="EMBL" id="JNFF01000046">
    <property type="protein sequence ID" value="KEQ30269.1"/>
    <property type="molecule type" value="Genomic_DNA"/>
</dbReference>
<accession>A0A081PHU6</accession>
<name>A0A081PHU6_9SPHI</name>